<accession>A0ABV8LL74</accession>
<keyword evidence="4" id="KW-1185">Reference proteome</keyword>
<feature type="domain" description="Pyridoxamine 5'-phosphate oxidase N-terminal" evidence="2">
    <location>
        <begin position="4"/>
        <end position="125"/>
    </location>
</feature>
<dbReference type="InterPro" id="IPR019920">
    <property type="entry name" value="F420-binding_dom_put"/>
</dbReference>
<dbReference type="Gene3D" id="2.30.110.10">
    <property type="entry name" value="Electron Transport, Fmn-binding Protein, Chain A"/>
    <property type="match status" value="1"/>
</dbReference>
<dbReference type="Proteomes" id="UP001595816">
    <property type="component" value="Unassembled WGS sequence"/>
</dbReference>
<dbReference type="PANTHER" id="PTHR35176">
    <property type="entry name" value="HEME OXYGENASE HI_0854-RELATED"/>
    <property type="match status" value="1"/>
</dbReference>
<evidence type="ECO:0000313" key="4">
    <source>
        <dbReference type="Proteomes" id="UP001595816"/>
    </source>
</evidence>
<organism evidence="3 4">
    <name type="scientific">Hamadaea flava</name>
    <dbReference type="NCBI Taxonomy" id="1742688"/>
    <lineage>
        <taxon>Bacteria</taxon>
        <taxon>Bacillati</taxon>
        <taxon>Actinomycetota</taxon>
        <taxon>Actinomycetes</taxon>
        <taxon>Micromonosporales</taxon>
        <taxon>Micromonosporaceae</taxon>
        <taxon>Hamadaea</taxon>
    </lineage>
</organism>
<dbReference type="Pfam" id="PF01243">
    <property type="entry name" value="PNPOx_N"/>
    <property type="match status" value="1"/>
</dbReference>
<dbReference type="InterPro" id="IPR011576">
    <property type="entry name" value="Pyridox_Oxase_N"/>
</dbReference>
<sequence>MKLSDEARRLFNQPVFAILSTVGPSGAPQSSVIWVRTDGDEVLFSTIRGRLKARNMERNPQISLCAYDPGDPYFYVEIRGTVSMVEEGGVELIDELSRAYDGVPWKVRPDETRVVCRVTPTKVIEHQTTQSKKTH</sequence>
<dbReference type="InterPro" id="IPR052019">
    <property type="entry name" value="F420H2_bilvrd_red/Heme_oxyg"/>
</dbReference>
<dbReference type="EC" id="1.-.-.-" evidence="3"/>
<evidence type="ECO:0000256" key="1">
    <source>
        <dbReference type="ARBA" id="ARBA00023002"/>
    </source>
</evidence>
<dbReference type="InterPro" id="IPR012349">
    <property type="entry name" value="Split_barrel_FMN-bd"/>
</dbReference>
<dbReference type="PANTHER" id="PTHR35176:SF6">
    <property type="entry name" value="HEME OXYGENASE HI_0854-RELATED"/>
    <property type="match status" value="1"/>
</dbReference>
<proteinExistence type="predicted"/>
<protein>
    <submittedName>
        <fullName evidence="3">PPOX class F420-dependent oxidoreductase</fullName>
        <ecNumber evidence="3">1.-.-.-</ecNumber>
    </submittedName>
</protein>
<dbReference type="NCBIfam" id="TIGR03618">
    <property type="entry name" value="Rv1155_F420"/>
    <property type="match status" value="1"/>
</dbReference>
<reference evidence="4" key="1">
    <citation type="journal article" date="2019" name="Int. J. Syst. Evol. Microbiol.">
        <title>The Global Catalogue of Microorganisms (GCM) 10K type strain sequencing project: providing services to taxonomists for standard genome sequencing and annotation.</title>
        <authorList>
            <consortium name="The Broad Institute Genomics Platform"/>
            <consortium name="The Broad Institute Genome Sequencing Center for Infectious Disease"/>
            <person name="Wu L."/>
            <person name="Ma J."/>
        </authorList>
    </citation>
    <scope>NUCLEOTIDE SEQUENCE [LARGE SCALE GENOMIC DNA]</scope>
    <source>
        <strain evidence="4">CGMCC 4.7289</strain>
    </source>
</reference>
<name>A0ABV8LL74_9ACTN</name>
<evidence type="ECO:0000259" key="2">
    <source>
        <dbReference type="Pfam" id="PF01243"/>
    </source>
</evidence>
<evidence type="ECO:0000313" key="3">
    <source>
        <dbReference type="EMBL" id="MFC4131500.1"/>
    </source>
</evidence>
<dbReference type="EMBL" id="JBHSAY010000006">
    <property type="protein sequence ID" value="MFC4131500.1"/>
    <property type="molecule type" value="Genomic_DNA"/>
</dbReference>
<keyword evidence="1 3" id="KW-0560">Oxidoreductase</keyword>
<dbReference type="GO" id="GO:0016491">
    <property type="term" value="F:oxidoreductase activity"/>
    <property type="evidence" value="ECO:0007669"/>
    <property type="project" value="UniProtKB-KW"/>
</dbReference>
<dbReference type="SUPFAM" id="SSF50475">
    <property type="entry name" value="FMN-binding split barrel"/>
    <property type="match status" value="1"/>
</dbReference>
<comment type="caution">
    <text evidence="3">The sequence shown here is derived from an EMBL/GenBank/DDBJ whole genome shotgun (WGS) entry which is preliminary data.</text>
</comment>
<gene>
    <name evidence="3" type="ORF">ACFOZ4_12895</name>
</gene>
<dbReference type="RefSeq" id="WP_253763616.1">
    <property type="nucleotide sequence ID" value="NZ_JAMZDZ010000001.1"/>
</dbReference>